<dbReference type="RefSeq" id="WP_196272181.1">
    <property type="nucleotide sequence ID" value="NZ_JADQDO010000005.1"/>
</dbReference>
<feature type="compositionally biased region" description="Basic and acidic residues" evidence="1">
    <location>
        <begin position="54"/>
        <end position="63"/>
    </location>
</feature>
<sequence length="169" mass="19247">MATPRKTERRVLSHDEFELVQNTHHPALAQLDKKDLDRVTKLLRERRDRAQDILNRQRRDIRTKGLGRTTFAEEERGTRRKKAVLREALGRVSKEQSRRNAKAGLKQSARRALALKRSTPASKTPSAGHTPDEGMKPKTSARRDQIVNPMDAGRVSQKGKVAQAKRDSR</sequence>
<feature type="region of interest" description="Disordered" evidence="1">
    <location>
        <begin position="54"/>
        <end position="169"/>
    </location>
</feature>
<dbReference type="AlphaFoldDB" id="A0A931BWN7"/>
<protein>
    <submittedName>
        <fullName evidence="2">Uncharacterized protein</fullName>
    </submittedName>
</protein>
<reference evidence="2" key="1">
    <citation type="submission" date="2020-11" db="EMBL/GenBank/DDBJ databases">
        <authorList>
            <person name="Kim M.K."/>
        </authorList>
    </citation>
    <scope>NUCLEOTIDE SEQUENCE</scope>
    <source>
        <strain evidence="2">BT350</strain>
    </source>
</reference>
<name>A0A931BWN7_9HYPH</name>
<evidence type="ECO:0000256" key="1">
    <source>
        <dbReference type="SAM" id="MobiDB-lite"/>
    </source>
</evidence>
<feature type="compositionally biased region" description="Basic and acidic residues" evidence="1">
    <location>
        <begin position="84"/>
        <end position="98"/>
    </location>
</feature>
<dbReference type="Proteomes" id="UP000599312">
    <property type="component" value="Unassembled WGS sequence"/>
</dbReference>
<feature type="compositionally biased region" description="Basic and acidic residues" evidence="1">
    <location>
        <begin position="130"/>
        <end position="145"/>
    </location>
</feature>
<evidence type="ECO:0000313" key="3">
    <source>
        <dbReference type="Proteomes" id="UP000599312"/>
    </source>
</evidence>
<dbReference type="EMBL" id="JADQDO010000005">
    <property type="protein sequence ID" value="MBF9234197.1"/>
    <property type="molecule type" value="Genomic_DNA"/>
</dbReference>
<accession>A0A931BWN7</accession>
<gene>
    <name evidence="2" type="ORF">I2H38_12520</name>
</gene>
<proteinExistence type="predicted"/>
<evidence type="ECO:0000313" key="2">
    <source>
        <dbReference type="EMBL" id="MBF9234197.1"/>
    </source>
</evidence>
<comment type="caution">
    <text evidence="2">The sequence shown here is derived from an EMBL/GenBank/DDBJ whole genome shotgun (WGS) entry which is preliminary data.</text>
</comment>
<organism evidence="2 3">
    <name type="scientific">Microvirga alba</name>
    <dbReference type="NCBI Taxonomy" id="2791025"/>
    <lineage>
        <taxon>Bacteria</taxon>
        <taxon>Pseudomonadati</taxon>
        <taxon>Pseudomonadota</taxon>
        <taxon>Alphaproteobacteria</taxon>
        <taxon>Hyphomicrobiales</taxon>
        <taxon>Methylobacteriaceae</taxon>
        <taxon>Microvirga</taxon>
    </lineage>
</organism>
<keyword evidence="3" id="KW-1185">Reference proteome</keyword>